<feature type="transmembrane region" description="Helical" evidence="7">
    <location>
        <begin position="324"/>
        <end position="346"/>
    </location>
</feature>
<organism evidence="9 10">
    <name type="scientific">Nocardioides fonticola</name>
    <dbReference type="NCBI Taxonomy" id="450363"/>
    <lineage>
        <taxon>Bacteria</taxon>
        <taxon>Bacillati</taxon>
        <taxon>Actinomycetota</taxon>
        <taxon>Actinomycetes</taxon>
        <taxon>Propionibacteriales</taxon>
        <taxon>Nocardioidaceae</taxon>
        <taxon>Nocardioides</taxon>
    </lineage>
</organism>
<feature type="transmembrane region" description="Helical" evidence="7">
    <location>
        <begin position="824"/>
        <end position="843"/>
    </location>
</feature>
<feature type="transmembrane region" description="Helical" evidence="7">
    <location>
        <begin position="958"/>
        <end position="981"/>
    </location>
</feature>
<dbReference type="InterPro" id="IPR004869">
    <property type="entry name" value="MMPL_dom"/>
</dbReference>
<proteinExistence type="inferred from homology"/>
<dbReference type="InterPro" id="IPR050545">
    <property type="entry name" value="Mycobact_MmpL"/>
</dbReference>
<feature type="transmembrane region" description="Helical" evidence="7">
    <location>
        <begin position="377"/>
        <end position="395"/>
    </location>
</feature>
<comment type="similarity">
    <text evidence="2">Belongs to the resistance-nodulation-cell division (RND) (TC 2.A.6) family. MmpL subfamily.</text>
</comment>
<evidence type="ECO:0000256" key="3">
    <source>
        <dbReference type="ARBA" id="ARBA00022475"/>
    </source>
</evidence>
<dbReference type="PANTHER" id="PTHR33406:SF6">
    <property type="entry name" value="MEMBRANE PROTEIN YDGH-RELATED"/>
    <property type="match status" value="1"/>
</dbReference>
<reference evidence="10" key="1">
    <citation type="journal article" date="2019" name="Int. J. Syst. Evol. Microbiol.">
        <title>The Global Catalogue of Microorganisms (GCM) 10K type strain sequencing project: providing services to taxonomists for standard genome sequencing and annotation.</title>
        <authorList>
            <consortium name="The Broad Institute Genomics Platform"/>
            <consortium name="The Broad Institute Genome Sequencing Center for Infectious Disease"/>
            <person name="Wu L."/>
            <person name="Ma J."/>
        </authorList>
    </citation>
    <scope>NUCLEOTIDE SEQUENCE [LARGE SCALE GENOMIC DNA]</scope>
    <source>
        <strain evidence="10">JCM 16703</strain>
    </source>
</reference>
<keyword evidence="3" id="KW-1003">Cell membrane</keyword>
<feature type="transmembrane region" description="Helical" evidence="7">
    <location>
        <begin position="215"/>
        <end position="238"/>
    </location>
</feature>
<feature type="transmembrane region" description="Helical" evidence="7">
    <location>
        <begin position="189"/>
        <end position="208"/>
    </location>
</feature>
<feature type="transmembrane region" description="Helical" evidence="7">
    <location>
        <begin position="928"/>
        <end position="952"/>
    </location>
</feature>
<protein>
    <submittedName>
        <fullName evidence="9">RND transporter MmpL12</fullName>
    </submittedName>
</protein>
<dbReference type="InterPro" id="IPR023908">
    <property type="entry name" value="xxxLxxG_rpt"/>
</dbReference>
<accession>A0ABP7XTI0</accession>
<comment type="subcellular location">
    <subcellularLocation>
        <location evidence="1">Cell membrane</location>
        <topology evidence="1">Multi-pass membrane protein</topology>
    </subcellularLocation>
</comment>
<keyword evidence="4 7" id="KW-0812">Transmembrane</keyword>
<dbReference type="NCBIfam" id="TIGR03057">
    <property type="entry name" value="xxxLxxG_by_4"/>
    <property type="match status" value="1"/>
</dbReference>
<dbReference type="SUPFAM" id="SSF82866">
    <property type="entry name" value="Multidrug efflux transporter AcrB transmembrane domain"/>
    <property type="match status" value="2"/>
</dbReference>
<feature type="transmembrane region" description="Helical" evidence="7">
    <location>
        <begin position="250"/>
        <end position="270"/>
    </location>
</feature>
<dbReference type="Proteomes" id="UP001501495">
    <property type="component" value="Unassembled WGS sequence"/>
</dbReference>
<feature type="transmembrane region" description="Helical" evidence="7">
    <location>
        <begin position="881"/>
        <end position="901"/>
    </location>
</feature>
<evidence type="ECO:0000313" key="9">
    <source>
        <dbReference type="EMBL" id="GAA4125123.1"/>
    </source>
</evidence>
<keyword evidence="10" id="KW-1185">Reference proteome</keyword>
<feature type="domain" description="Membrane transport protein MMPL" evidence="8">
    <location>
        <begin position="691"/>
        <end position="990"/>
    </location>
</feature>
<keyword evidence="5 7" id="KW-1133">Transmembrane helix</keyword>
<feature type="domain" description="Membrane transport protein MMPL" evidence="8">
    <location>
        <begin position="54"/>
        <end position="376"/>
    </location>
</feature>
<dbReference type="PANTHER" id="PTHR33406">
    <property type="entry name" value="MEMBRANE PROTEIN MJ1562-RELATED"/>
    <property type="match status" value="1"/>
</dbReference>
<gene>
    <name evidence="9" type="primary">mmpL12</name>
    <name evidence="9" type="ORF">GCM10022215_33350</name>
</gene>
<dbReference type="EMBL" id="BAAAZH010000026">
    <property type="protein sequence ID" value="GAA4125123.1"/>
    <property type="molecule type" value="Genomic_DNA"/>
</dbReference>
<feature type="transmembrane region" description="Helical" evidence="7">
    <location>
        <begin position="850"/>
        <end position="875"/>
    </location>
</feature>
<comment type="caution">
    <text evidence="9">The sequence shown here is derived from an EMBL/GenBank/DDBJ whole genome shotgun (WGS) entry which is preliminary data.</text>
</comment>
<evidence type="ECO:0000256" key="5">
    <source>
        <dbReference type="ARBA" id="ARBA00022989"/>
    </source>
</evidence>
<dbReference type="Pfam" id="PF03176">
    <property type="entry name" value="MMPL"/>
    <property type="match status" value="2"/>
</dbReference>
<dbReference type="Gene3D" id="1.20.1640.10">
    <property type="entry name" value="Multidrug efflux transporter AcrB transmembrane domain"/>
    <property type="match status" value="2"/>
</dbReference>
<dbReference type="RefSeq" id="WP_344734600.1">
    <property type="nucleotide sequence ID" value="NZ_BAAAZH010000026.1"/>
</dbReference>
<evidence type="ECO:0000256" key="6">
    <source>
        <dbReference type="ARBA" id="ARBA00023136"/>
    </source>
</evidence>
<evidence type="ECO:0000256" key="7">
    <source>
        <dbReference type="SAM" id="Phobius"/>
    </source>
</evidence>
<feature type="transmembrane region" description="Helical" evidence="7">
    <location>
        <begin position="20"/>
        <end position="38"/>
    </location>
</feature>
<name>A0ABP7XTI0_9ACTN</name>
<evidence type="ECO:0000256" key="1">
    <source>
        <dbReference type="ARBA" id="ARBA00004651"/>
    </source>
</evidence>
<evidence type="ECO:0000256" key="4">
    <source>
        <dbReference type="ARBA" id="ARBA00022692"/>
    </source>
</evidence>
<keyword evidence="6 7" id="KW-0472">Membrane</keyword>
<evidence type="ECO:0000313" key="10">
    <source>
        <dbReference type="Proteomes" id="UP001501495"/>
    </source>
</evidence>
<evidence type="ECO:0000256" key="2">
    <source>
        <dbReference type="ARBA" id="ARBA00010157"/>
    </source>
</evidence>
<evidence type="ECO:0000259" key="8">
    <source>
        <dbReference type="Pfam" id="PF03176"/>
    </source>
</evidence>
<sequence length="997" mass="101645">MDHTPGRLLPALARLSVRHARAVVLFWVAFVAVLTVLVPRLETVVADDDTPVVPFDAPSIVALQQMDAAFGNGRTNSVLVVVVEREGGLTASDLRYYRDLVPRLRAEDGVAWVQDVRRPVLRRAFVSDDGEAAYVTVGLPGATGAPASLGEVERVREIVATDRPGGLRTAVTGGAGTIADMALEAEHSILRITLVTVLLIGLLLLVLYRSVPLTLLVLGMIAVALGAARAVVAALGAGDLLPVSTFTGSFMTAVVLGAATDYAIFLIARFHEARREGVPAAEAAVLAGGRVAGVIVGSALTVVLATAAMGWARLGVFTTTGPAVAVALLLTLAIALTLVPAVLALAGGRGWLDPRGDQGAAAWDRTAGAVVARPARVLALTLVPILALAALAPVMDRDFDSRASQPASTESNRGYRLLDAHFPVNETLQDWVLITADHDLRTPDDLAALEAAGAAVAAVPGVVTARGLTRPRGEPITQASVSYQAGVVGRRLGRAADRIRSGGDDTGRLASGAGDLADGADELAGGTDRAATASDRLAGGLEELDAGLERLTAAAGRAQNGSARLRDGAAALAAGLDTALAQTRTAVDGLGQAVAALDRSLTCRVDPQCSGARAGLHQLYDAQSGQLVPGLADAATAAHRIADGTADLQSGLVRLRDGLDRAQAGADRAADGQRRLAGGLGDLAGGASQLATGSAALADGTDQVVDQVDSLGRGLGTAAQVLRRTGGAGTDPAVAGFYLPPSALKDSRLDVARAIYLSADGRTARIGVLGATDAFGTQARSRIGEVADAARTALRGTSLADAEVTTAGTAAVNADLASISAADFGLVAGISLIAVFLVLLVLLRSLVAAGVLLASVVVSYAAALGIGVLAFQVVLGRDLDWSVPVLAFILLVAVGSDYNMLLMKRMQEEAPDGDRAGIARATSATGRVITAAGLIFAASMFALLAGSVSTIAQTGFTIGAGLLLDTFVVRSLVIPAIAALLGPRLWWPRRRPATVAA</sequence>
<feature type="transmembrane region" description="Helical" evidence="7">
    <location>
        <begin position="291"/>
        <end position="312"/>
    </location>
</feature>